<evidence type="ECO:0000256" key="1">
    <source>
        <dbReference type="ARBA" id="ARBA00008857"/>
    </source>
</evidence>
<dbReference type="AlphaFoldDB" id="A0A2K9J0E0"/>
<dbReference type="InterPro" id="IPR013762">
    <property type="entry name" value="Integrase-like_cat_sf"/>
</dbReference>
<dbReference type="Pfam" id="PF00589">
    <property type="entry name" value="Phage_integrase"/>
    <property type="match status" value="1"/>
</dbReference>
<gene>
    <name evidence="8" type="primary">xerC_1</name>
    <name evidence="8" type="ORF">A21D_02081</name>
</gene>
<dbReference type="InterPro" id="IPR010998">
    <property type="entry name" value="Integrase_recombinase_N"/>
</dbReference>
<dbReference type="InterPro" id="IPR050090">
    <property type="entry name" value="Tyrosine_recombinase_XerCD"/>
</dbReference>
<comment type="similarity">
    <text evidence="1">Belongs to the 'phage' integrase family.</text>
</comment>
<dbReference type="RefSeq" id="WP_101933378.1">
    <property type="nucleotide sequence ID" value="NZ_CP018622.1"/>
</dbReference>
<evidence type="ECO:0000313" key="9">
    <source>
        <dbReference type="Proteomes" id="UP000234237"/>
    </source>
</evidence>
<dbReference type="InterPro" id="IPR002104">
    <property type="entry name" value="Integrase_catalytic"/>
</dbReference>
<dbReference type="GO" id="GO:0003677">
    <property type="term" value="F:DNA binding"/>
    <property type="evidence" value="ECO:0007669"/>
    <property type="project" value="UniProtKB-UniRule"/>
</dbReference>
<dbReference type="Pfam" id="PF14657">
    <property type="entry name" value="Arm-DNA-bind_4"/>
    <property type="match status" value="1"/>
</dbReference>
<organism evidence="8 9">
    <name type="scientific">Virgibacillus dokdonensis</name>
    <dbReference type="NCBI Taxonomy" id="302167"/>
    <lineage>
        <taxon>Bacteria</taxon>
        <taxon>Bacillati</taxon>
        <taxon>Bacillota</taxon>
        <taxon>Bacilli</taxon>
        <taxon>Bacillales</taxon>
        <taxon>Bacillaceae</taxon>
        <taxon>Virgibacillus</taxon>
    </lineage>
</organism>
<dbReference type="Gene3D" id="1.10.150.130">
    <property type="match status" value="1"/>
</dbReference>
<keyword evidence="2" id="KW-0229">DNA integration</keyword>
<dbReference type="PROSITE" id="PS51900">
    <property type="entry name" value="CB"/>
    <property type="match status" value="1"/>
</dbReference>
<evidence type="ECO:0000259" key="7">
    <source>
        <dbReference type="PROSITE" id="PS51900"/>
    </source>
</evidence>
<evidence type="ECO:0000259" key="6">
    <source>
        <dbReference type="PROSITE" id="PS51898"/>
    </source>
</evidence>
<keyword evidence="4" id="KW-0233">DNA recombination</keyword>
<feature type="domain" description="Tyr recombinase" evidence="6">
    <location>
        <begin position="178"/>
        <end position="385"/>
    </location>
</feature>
<dbReference type="InterPro" id="IPR028259">
    <property type="entry name" value="AP2-like_int_N"/>
</dbReference>
<dbReference type="CDD" id="cd01189">
    <property type="entry name" value="INT_ICEBs1_C_like"/>
    <property type="match status" value="1"/>
</dbReference>
<dbReference type="EMBL" id="CP018622">
    <property type="protein sequence ID" value="AUJ25145.1"/>
    <property type="molecule type" value="Genomic_DNA"/>
</dbReference>
<dbReference type="Gene3D" id="1.10.443.10">
    <property type="entry name" value="Intergrase catalytic core"/>
    <property type="match status" value="1"/>
</dbReference>
<feature type="domain" description="Core-binding (CB)" evidence="7">
    <location>
        <begin position="67"/>
        <end position="148"/>
    </location>
</feature>
<dbReference type="GO" id="GO:0015074">
    <property type="term" value="P:DNA integration"/>
    <property type="evidence" value="ECO:0007669"/>
    <property type="project" value="UniProtKB-KW"/>
</dbReference>
<dbReference type="PANTHER" id="PTHR30349">
    <property type="entry name" value="PHAGE INTEGRASE-RELATED"/>
    <property type="match status" value="1"/>
</dbReference>
<sequence length="400" mass="46772">MHCYQTKTKSGQLRWVCMEDASRDPATGKRRQIVRRGKTQKEAKKRVLDAIRSLEEDNIDQSMGKKITFEMAAKHWLEVYTLTGVKRSTIRIREKEIKILKKHIAKTPIAHVTHAQYQRLLNDIAPNYARTTVQGVNTTAGMIFRQAIKDKLIKDNPQNGVVVPKKRKTVEEIEKDPIETKYLERKELDDFLKAVREHGLDLDLERFYLLAFSGMRSGELLALKWTDINFKSNEIRITKTLYNENNNMKKYQLTPPKTEGSIRTINVEEEIINLLKSHYRRQSKTKMKYRHELEEYHDGSFVFSRPNGYPFIQKNIITRMNRLLEYTNITKKATPHIFRHTHISMMTEAGIDLATIMEKVGHEDMKTTMKIYTHVTNKMKKDASTKVRTLYKDALSNLIS</sequence>
<dbReference type="Proteomes" id="UP000234237">
    <property type="component" value="Chromosome"/>
</dbReference>
<dbReference type="PANTHER" id="PTHR30349:SF64">
    <property type="entry name" value="PROPHAGE INTEGRASE INTD-RELATED"/>
    <property type="match status" value="1"/>
</dbReference>
<evidence type="ECO:0000313" key="8">
    <source>
        <dbReference type="EMBL" id="AUJ25145.1"/>
    </source>
</evidence>
<proteinExistence type="inferred from homology"/>
<dbReference type="GO" id="GO:0006310">
    <property type="term" value="P:DNA recombination"/>
    <property type="evidence" value="ECO:0007669"/>
    <property type="project" value="UniProtKB-KW"/>
</dbReference>
<evidence type="ECO:0000256" key="4">
    <source>
        <dbReference type="ARBA" id="ARBA00023172"/>
    </source>
</evidence>
<reference evidence="9" key="1">
    <citation type="submission" date="2016-11" db="EMBL/GenBank/DDBJ databases">
        <title>Complete genome sequence of Virgibacillus pantothenticus 21D, a halophilic bacterium isolated from the deep hypersaline anoxic basin Discovery in the Mediterranean Sea.</title>
        <authorList>
            <person name="Zeaiter Z."/>
            <person name="Booth J.M."/>
            <person name="Prosdocimi E.M."/>
            <person name="Mapelli F."/>
            <person name="Fusi M."/>
            <person name="Daffonchio D."/>
            <person name="Borin S."/>
            <person name="Crotti E."/>
        </authorList>
    </citation>
    <scope>NUCLEOTIDE SEQUENCE [LARGE SCALE GENOMIC DNA]</scope>
    <source>
        <strain evidence="9">21D</strain>
    </source>
</reference>
<evidence type="ECO:0000256" key="5">
    <source>
        <dbReference type="PROSITE-ProRule" id="PRU01248"/>
    </source>
</evidence>
<accession>A0A2K9J0E0</accession>
<dbReference type="Pfam" id="PF14659">
    <property type="entry name" value="Phage_int_SAM_3"/>
    <property type="match status" value="1"/>
</dbReference>
<evidence type="ECO:0000256" key="2">
    <source>
        <dbReference type="ARBA" id="ARBA00022908"/>
    </source>
</evidence>
<dbReference type="InterPro" id="IPR011010">
    <property type="entry name" value="DNA_brk_join_enz"/>
</dbReference>
<dbReference type="SUPFAM" id="SSF56349">
    <property type="entry name" value="DNA breaking-rejoining enzymes"/>
    <property type="match status" value="1"/>
</dbReference>
<protein>
    <submittedName>
        <fullName evidence="8">Tyrosine recombinase XerC</fullName>
    </submittedName>
</protein>
<dbReference type="InterPro" id="IPR004107">
    <property type="entry name" value="Integrase_SAM-like_N"/>
</dbReference>
<keyword evidence="3 5" id="KW-0238">DNA-binding</keyword>
<evidence type="ECO:0000256" key="3">
    <source>
        <dbReference type="ARBA" id="ARBA00023125"/>
    </source>
</evidence>
<dbReference type="InterPro" id="IPR044068">
    <property type="entry name" value="CB"/>
</dbReference>
<dbReference type="PROSITE" id="PS51898">
    <property type="entry name" value="TYR_RECOMBINASE"/>
    <property type="match status" value="1"/>
</dbReference>
<name>A0A2K9J0E0_9BACI</name>
<dbReference type="KEGG" id="vpn:A21D_02081"/>